<dbReference type="PANTHER" id="PTHR42967">
    <property type="entry name" value="METAL DEPENDENT HYDROLASE"/>
    <property type="match status" value="1"/>
</dbReference>
<dbReference type="EMBL" id="JAHXPT010000007">
    <property type="protein sequence ID" value="MBW6410344.1"/>
    <property type="molecule type" value="Genomic_DNA"/>
</dbReference>
<dbReference type="RefSeq" id="WP_219779594.1">
    <property type="nucleotide sequence ID" value="NZ_JAHXPT010000007.1"/>
</dbReference>
<protein>
    <submittedName>
        <fullName evidence="1">MBL fold metallo-hydrolase</fullName>
    </submittedName>
</protein>
<dbReference type="SUPFAM" id="SSF56281">
    <property type="entry name" value="Metallo-hydrolase/oxidoreductase"/>
    <property type="match status" value="1"/>
</dbReference>
<accession>A0ABS7AP75</accession>
<sequence length="214" mass="24404">MKLTWYGHSCFLITTSSGKRILIDPFNQSIGYNNNFPKSDIVTLSHNHFDHSFLDNINDNAEIINETGLFKFDFIEIEGIKSFHDKCNGIKRGPNIIYIFRLENLKICHLGDLGHIPSKLILNKLDNIDILLIPVGGHITLNGEEASKISKIISPKYIIPIHYKTFRSSLYLDDAKHFLISMKNITKIKSNVVDLNSLNFYSKNNVLFLSPPLD</sequence>
<reference evidence="1 2" key="1">
    <citation type="submission" date="2021-07" db="EMBL/GenBank/DDBJ databases">
        <title>Clostridium weizhouense sp. nov., an anaerobic bacterium isolated from activated sludge of Petroleum wastewater.</title>
        <authorList>
            <person name="Li Q."/>
        </authorList>
    </citation>
    <scope>NUCLEOTIDE SEQUENCE [LARGE SCALE GENOMIC DNA]</scope>
    <source>
        <strain evidence="1 2">YB-6</strain>
    </source>
</reference>
<name>A0ABS7AP75_9CLOT</name>
<dbReference type="InterPro" id="IPR036866">
    <property type="entry name" value="RibonucZ/Hydroxyglut_hydro"/>
</dbReference>
<proteinExistence type="predicted"/>
<organism evidence="1 2">
    <name type="scientific">Clostridium weizhouense</name>
    <dbReference type="NCBI Taxonomy" id="2859781"/>
    <lineage>
        <taxon>Bacteria</taxon>
        <taxon>Bacillati</taxon>
        <taxon>Bacillota</taxon>
        <taxon>Clostridia</taxon>
        <taxon>Eubacteriales</taxon>
        <taxon>Clostridiaceae</taxon>
        <taxon>Clostridium</taxon>
    </lineage>
</organism>
<dbReference type="Gene3D" id="3.60.15.10">
    <property type="entry name" value="Ribonuclease Z/Hydroxyacylglutathione hydrolase-like"/>
    <property type="match status" value="1"/>
</dbReference>
<evidence type="ECO:0000313" key="2">
    <source>
        <dbReference type="Proteomes" id="UP001519921"/>
    </source>
</evidence>
<gene>
    <name evidence="1" type="ORF">KYD98_09590</name>
</gene>
<dbReference type="Pfam" id="PF13483">
    <property type="entry name" value="Lactamase_B_3"/>
    <property type="match status" value="1"/>
</dbReference>
<dbReference type="Proteomes" id="UP001519921">
    <property type="component" value="Unassembled WGS sequence"/>
</dbReference>
<dbReference type="PANTHER" id="PTHR42967:SF1">
    <property type="entry name" value="MBL FOLD METALLO-HYDROLASE"/>
    <property type="match status" value="1"/>
</dbReference>
<evidence type="ECO:0000313" key="1">
    <source>
        <dbReference type="EMBL" id="MBW6410344.1"/>
    </source>
</evidence>
<keyword evidence="2" id="KW-1185">Reference proteome</keyword>
<comment type="caution">
    <text evidence="1">The sequence shown here is derived from an EMBL/GenBank/DDBJ whole genome shotgun (WGS) entry which is preliminary data.</text>
</comment>